<feature type="region of interest" description="Disordered" evidence="9">
    <location>
        <begin position="199"/>
        <end position="227"/>
    </location>
</feature>
<protein>
    <submittedName>
        <fullName evidence="11">Predicted protein</fullName>
    </submittedName>
</protein>
<dbReference type="InParanoid" id="D2W610"/>
<name>D2W610_NAEGR</name>
<organism evidence="12">
    <name type="scientific">Naegleria gruberi</name>
    <name type="common">Amoeba</name>
    <dbReference type="NCBI Taxonomy" id="5762"/>
    <lineage>
        <taxon>Eukaryota</taxon>
        <taxon>Discoba</taxon>
        <taxon>Heterolobosea</taxon>
        <taxon>Tetramitia</taxon>
        <taxon>Eutetramitia</taxon>
        <taxon>Vahlkampfiidae</taxon>
        <taxon>Naegleria</taxon>
    </lineage>
</organism>
<dbReference type="STRING" id="5762.D2W610"/>
<gene>
    <name evidence="11" type="ORF">NAEGRDRAFT_76853</name>
</gene>
<keyword evidence="3" id="KW-0547">Nucleotide-binding</keyword>
<keyword evidence="12" id="KW-1185">Reference proteome</keyword>
<dbReference type="SUPFAM" id="SSF52540">
    <property type="entry name" value="P-loop containing nucleoside triphosphate hydrolases"/>
    <property type="match status" value="1"/>
</dbReference>
<dbReference type="eggNOG" id="KOG1016">
    <property type="taxonomic scope" value="Eukaryota"/>
</dbReference>
<dbReference type="PANTHER" id="PTHR45797">
    <property type="entry name" value="RAD54-LIKE"/>
    <property type="match status" value="1"/>
</dbReference>
<dbReference type="InterPro" id="IPR044574">
    <property type="entry name" value="ARIP4-like"/>
</dbReference>
<dbReference type="PROSITE" id="PS51194">
    <property type="entry name" value="HELICASE_CTER"/>
    <property type="match status" value="1"/>
</dbReference>
<dbReference type="Pfam" id="PF00271">
    <property type="entry name" value="Helicase_C"/>
    <property type="match status" value="1"/>
</dbReference>
<dbReference type="GO" id="GO:0005524">
    <property type="term" value="F:ATP binding"/>
    <property type="evidence" value="ECO:0007669"/>
    <property type="project" value="UniProtKB-KW"/>
</dbReference>
<dbReference type="EMBL" id="GG739188">
    <property type="protein sequence ID" value="EFC35491.1"/>
    <property type="molecule type" value="Genomic_DNA"/>
</dbReference>
<dbReference type="GO" id="GO:0005634">
    <property type="term" value="C:nucleus"/>
    <property type="evidence" value="ECO:0007669"/>
    <property type="project" value="UniProtKB-SubCell"/>
</dbReference>
<dbReference type="GO" id="GO:0016887">
    <property type="term" value="F:ATP hydrolysis activity"/>
    <property type="evidence" value="ECO:0007669"/>
    <property type="project" value="InterPro"/>
</dbReference>
<dbReference type="CDD" id="cd18793">
    <property type="entry name" value="SF2_C_SNF"/>
    <property type="match status" value="1"/>
</dbReference>
<keyword evidence="7" id="KW-0238">DNA-binding</keyword>
<keyword evidence="5" id="KW-0347">Helicase</keyword>
<dbReference type="KEGG" id="ngr:NAEGRDRAFT_76853"/>
<dbReference type="Gene3D" id="3.40.50.300">
    <property type="entry name" value="P-loop containing nucleotide triphosphate hydrolases"/>
    <property type="match status" value="1"/>
</dbReference>
<evidence type="ECO:0000313" key="11">
    <source>
        <dbReference type="EMBL" id="EFC35491.1"/>
    </source>
</evidence>
<comment type="similarity">
    <text evidence="2">Belongs to the SNF2/RAD54 helicase family.</text>
</comment>
<evidence type="ECO:0000256" key="2">
    <source>
        <dbReference type="ARBA" id="ARBA00007025"/>
    </source>
</evidence>
<evidence type="ECO:0000256" key="5">
    <source>
        <dbReference type="ARBA" id="ARBA00022806"/>
    </source>
</evidence>
<dbReference type="GeneID" id="8856408"/>
<feature type="compositionally biased region" description="Basic and acidic residues" evidence="9">
    <location>
        <begin position="199"/>
        <end position="211"/>
    </location>
</feature>
<comment type="subcellular location">
    <subcellularLocation>
        <location evidence="1">Nucleus</location>
    </subcellularLocation>
</comment>
<dbReference type="AlphaFoldDB" id="D2W610"/>
<dbReference type="PANTHER" id="PTHR45797:SF1">
    <property type="entry name" value="HELICASE ARIP4"/>
    <property type="match status" value="1"/>
</dbReference>
<keyword evidence="6" id="KW-0067">ATP-binding</keyword>
<dbReference type="GO" id="GO:0003677">
    <property type="term" value="F:DNA binding"/>
    <property type="evidence" value="ECO:0007669"/>
    <property type="project" value="UniProtKB-KW"/>
</dbReference>
<dbReference type="InterPro" id="IPR001650">
    <property type="entry name" value="Helicase_C-like"/>
</dbReference>
<keyword evidence="4" id="KW-0378">Hydrolase</keyword>
<evidence type="ECO:0000313" key="12">
    <source>
        <dbReference type="Proteomes" id="UP000006671"/>
    </source>
</evidence>
<sequence length="273" mass="31610">MRFDGSTPFDQRQSCIDKINDNTNNITVLLISTLAGCEGINLMGANRVALIDVNWNPSHDSEAVCRVFRIGQLKPVYIYRFICENTMEDLVLKRQLQKENLSNWIVDNGSSSIDAYDTKNLLILPTEDISKEEPEIDSLITDPLILDIIKENTKWIKRADFRDQLLRDDPLNILTEEEKQLAHSENEFESVYGAKRNYDRKKADSTQEQKAKATTVPTIPKRPEEPINTNYLKDQESLWLRRQQIIVDKETILTIRLPEKVLLKVDFFKVLSR</sequence>
<keyword evidence="8" id="KW-0539">Nucleus</keyword>
<evidence type="ECO:0000256" key="9">
    <source>
        <dbReference type="SAM" id="MobiDB-lite"/>
    </source>
</evidence>
<dbReference type="RefSeq" id="XP_002668235.1">
    <property type="nucleotide sequence ID" value="XM_002668189.1"/>
</dbReference>
<evidence type="ECO:0000256" key="1">
    <source>
        <dbReference type="ARBA" id="ARBA00004123"/>
    </source>
</evidence>
<dbReference type="Proteomes" id="UP000006671">
    <property type="component" value="Unassembled WGS sequence"/>
</dbReference>
<evidence type="ECO:0000256" key="4">
    <source>
        <dbReference type="ARBA" id="ARBA00022801"/>
    </source>
</evidence>
<evidence type="ECO:0000256" key="3">
    <source>
        <dbReference type="ARBA" id="ARBA00022741"/>
    </source>
</evidence>
<dbReference type="InterPro" id="IPR049730">
    <property type="entry name" value="SNF2/RAD54-like_C"/>
</dbReference>
<accession>D2W610</accession>
<evidence type="ECO:0000256" key="6">
    <source>
        <dbReference type="ARBA" id="ARBA00022840"/>
    </source>
</evidence>
<dbReference type="OrthoDB" id="2020972at2759"/>
<feature type="domain" description="Helicase C-terminal" evidence="10">
    <location>
        <begin position="1"/>
        <end position="117"/>
    </location>
</feature>
<dbReference type="VEuPathDB" id="AmoebaDB:NAEGRDRAFT_76853"/>
<dbReference type="InterPro" id="IPR027417">
    <property type="entry name" value="P-loop_NTPase"/>
</dbReference>
<evidence type="ECO:0000259" key="10">
    <source>
        <dbReference type="PROSITE" id="PS51194"/>
    </source>
</evidence>
<reference evidence="11 12" key="1">
    <citation type="journal article" date="2010" name="Cell">
        <title>The genome of Naegleria gruberi illuminates early eukaryotic versatility.</title>
        <authorList>
            <person name="Fritz-Laylin L.K."/>
            <person name="Prochnik S.E."/>
            <person name="Ginger M.L."/>
            <person name="Dacks J.B."/>
            <person name="Carpenter M.L."/>
            <person name="Field M.C."/>
            <person name="Kuo A."/>
            <person name="Paredez A."/>
            <person name="Chapman J."/>
            <person name="Pham J."/>
            <person name="Shu S."/>
            <person name="Neupane R."/>
            <person name="Cipriano M."/>
            <person name="Mancuso J."/>
            <person name="Tu H."/>
            <person name="Salamov A."/>
            <person name="Lindquist E."/>
            <person name="Shapiro H."/>
            <person name="Lucas S."/>
            <person name="Grigoriev I.V."/>
            <person name="Cande W.Z."/>
            <person name="Fulton C."/>
            <person name="Rokhsar D.S."/>
            <person name="Dawson S.C."/>
        </authorList>
    </citation>
    <scope>NUCLEOTIDE SEQUENCE [LARGE SCALE GENOMIC DNA]</scope>
    <source>
        <strain evidence="11 12">NEG-M</strain>
    </source>
</reference>
<evidence type="ECO:0000256" key="8">
    <source>
        <dbReference type="ARBA" id="ARBA00023242"/>
    </source>
</evidence>
<dbReference type="GO" id="GO:0004386">
    <property type="term" value="F:helicase activity"/>
    <property type="evidence" value="ECO:0007669"/>
    <property type="project" value="UniProtKB-KW"/>
</dbReference>
<evidence type="ECO:0000256" key="7">
    <source>
        <dbReference type="ARBA" id="ARBA00023125"/>
    </source>
</evidence>
<proteinExistence type="inferred from homology"/>